<dbReference type="OrthoDB" id="10267976at2759"/>
<dbReference type="EMBL" id="VYZG01000300">
    <property type="protein sequence ID" value="NWQ76379.1"/>
    <property type="molecule type" value="Genomic_DNA"/>
</dbReference>
<comment type="similarity">
    <text evidence="1">Belongs to the PrpD family.</text>
</comment>
<feature type="domain" description="MmgE/PrpD N-terminal" evidence="2">
    <location>
        <begin position="10"/>
        <end position="153"/>
    </location>
</feature>
<dbReference type="PANTHER" id="PTHR16943:SF11">
    <property type="entry name" value="CIS-ACONITATE DECARBOXYLASE"/>
    <property type="match status" value="1"/>
</dbReference>
<dbReference type="InterPro" id="IPR045336">
    <property type="entry name" value="MmgE_PrpD_N"/>
</dbReference>
<dbReference type="InterPro" id="IPR005656">
    <property type="entry name" value="MmgE_PrpD"/>
</dbReference>
<dbReference type="InterPro" id="IPR042183">
    <property type="entry name" value="MmgE/PrpD_sf_1"/>
</dbReference>
<sequence length="159" mass="17424">FSPSQTITGNFANVIHGLNANHLTDQVIQRSKRMILDTLGVGLLGTSTEVCHKVTQYSKIYSSEISSTIWGHLDLRLPPLYAAFVNGVAVHSMDFDDTWHPATHPSGAVLPAVIALSEAFPQKKKISGLDLLLAFNVGIEVQGRLLRFSGEARNIPKRY</sequence>
<dbReference type="GO" id="GO:0047613">
    <property type="term" value="F:aconitate decarboxylase activity"/>
    <property type="evidence" value="ECO:0007669"/>
    <property type="project" value="TreeGrafter"/>
</dbReference>
<feature type="non-terminal residue" evidence="3">
    <location>
        <position position="1"/>
    </location>
</feature>
<dbReference type="GO" id="GO:0005739">
    <property type="term" value="C:mitochondrion"/>
    <property type="evidence" value="ECO:0007669"/>
    <property type="project" value="TreeGrafter"/>
</dbReference>
<accession>A0A7K4RU53</accession>
<dbReference type="SUPFAM" id="SSF103378">
    <property type="entry name" value="2-methylcitrate dehydratase PrpD"/>
    <property type="match status" value="1"/>
</dbReference>
<protein>
    <submittedName>
        <fullName evidence="3">IRG1 decarboxylase</fullName>
    </submittedName>
</protein>
<dbReference type="Proteomes" id="UP000530263">
    <property type="component" value="Unassembled WGS sequence"/>
</dbReference>
<proteinExistence type="inferred from homology"/>
<evidence type="ECO:0000256" key="1">
    <source>
        <dbReference type="ARBA" id="ARBA00006174"/>
    </source>
</evidence>
<evidence type="ECO:0000313" key="4">
    <source>
        <dbReference type="Proteomes" id="UP000530263"/>
    </source>
</evidence>
<comment type="caution">
    <text evidence="3">The sequence shown here is derived from an EMBL/GenBank/DDBJ whole genome shotgun (WGS) entry which is preliminary data.</text>
</comment>
<dbReference type="InterPro" id="IPR036148">
    <property type="entry name" value="MmgE/PrpD_sf"/>
</dbReference>
<reference evidence="3 4" key="1">
    <citation type="submission" date="2019-09" db="EMBL/GenBank/DDBJ databases">
        <title>Bird 10,000 Genomes (B10K) Project - Family phase.</title>
        <authorList>
            <person name="Zhang G."/>
        </authorList>
    </citation>
    <scope>NUCLEOTIDE SEQUENCE [LARGE SCALE GENOMIC DNA]</scope>
    <source>
        <strain evidence="3">B10K-DU-021-26</strain>
        <tissue evidence="3">Mixed tissue sample</tissue>
    </source>
</reference>
<dbReference type="Gene3D" id="1.10.4100.10">
    <property type="entry name" value="2-methylcitrate dehydratase PrpD"/>
    <property type="match status" value="1"/>
</dbReference>
<gene>
    <name evidence="3" type="primary">Acod1_0</name>
    <name evidence="3" type="ORF">COLPIC_R10238</name>
</gene>
<dbReference type="GO" id="GO:0006952">
    <property type="term" value="P:defense response"/>
    <property type="evidence" value="ECO:0007669"/>
    <property type="project" value="TreeGrafter"/>
</dbReference>
<name>A0A7K4RU53_COLPI</name>
<dbReference type="Pfam" id="PF03972">
    <property type="entry name" value="MmgE_PrpD_N"/>
    <property type="match status" value="1"/>
</dbReference>
<feature type="non-terminal residue" evidence="3">
    <location>
        <position position="159"/>
    </location>
</feature>
<organism evidence="3 4">
    <name type="scientific">Columbina picui</name>
    <name type="common">Picui ground-dove</name>
    <dbReference type="NCBI Taxonomy" id="115618"/>
    <lineage>
        <taxon>Eukaryota</taxon>
        <taxon>Metazoa</taxon>
        <taxon>Chordata</taxon>
        <taxon>Craniata</taxon>
        <taxon>Vertebrata</taxon>
        <taxon>Euteleostomi</taxon>
        <taxon>Archelosauria</taxon>
        <taxon>Archosauria</taxon>
        <taxon>Dinosauria</taxon>
        <taxon>Saurischia</taxon>
        <taxon>Theropoda</taxon>
        <taxon>Coelurosauria</taxon>
        <taxon>Aves</taxon>
        <taxon>Neognathae</taxon>
        <taxon>Neoaves</taxon>
        <taxon>Columbimorphae</taxon>
        <taxon>Columbiformes</taxon>
        <taxon>Columbidae</taxon>
        <taxon>Columbina</taxon>
    </lineage>
</organism>
<keyword evidence="4" id="KW-1185">Reference proteome</keyword>
<dbReference type="PANTHER" id="PTHR16943">
    <property type="entry name" value="2-METHYLCITRATE DEHYDRATASE-RELATED"/>
    <property type="match status" value="1"/>
</dbReference>
<evidence type="ECO:0000259" key="2">
    <source>
        <dbReference type="Pfam" id="PF03972"/>
    </source>
</evidence>
<dbReference type="AlphaFoldDB" id="A0A7K4RU53"/>
<evidence type="ECO:0000313" key="3">
    <source>
        <dbReference type="EMBL" id="NWQ76379.1"/>
    </source>
</evidence>